<feature type="region of interest" description="Disordered" evidence="3">
    <location>
        <begin position="817"/>
        <end position="892"/>
    </location>
</feature>
<feature type="compositionally biased region" description="Polar residues" evidence="3">
    <location>
        <begin position="301"/>
        <end position="324"/>
    </location>
</feature>
<dbReference type="SMART" id="SM00943">
    <property type="entry name" value="Prim-Pol"/>
    <property type="match status" value="1"/>
</dbReference>
<accession>A0AAP5IFI1</accession>
<gene>
    <name evidence="5" type="ORF">G7B40_039975</name>
</gene>
<dbReference type="GO" id="GO:0005524">
    <property type="term" value="F:ATP binding"/>
    <property type="evidence" value="ECO:0007669"/>
    <property type="project" value="UniProtKB-KW"/>
</dbReference>
<dbReference type="Pfam" id="PF09250">
    <property type="entry name" value="Prim-Pol"/>
    <property type="match status" value="1"/>
</dbReference>
<evidence type="ECO:0000259" key="4">
    <source>
        <dbReference type="PROSITE" id="PS51206"/>
    </source>
</evidence>
<dbReference type="PROSITE" id="PS51206">
    <property type="entry name" value="SF3_HELICASE_1"/>
    <property type="match status" value="1"/>
</dbReference>
<dbReference type="Pfam" id="PF19263">
    <property type="entry name" value="DUF5906"/>
    <property type="match status" value="1"/>
</dbReference>
<evidence type="ECO:0000313" key="5">
    <source>
        <dbReference type="EMBL" id="MDR9900670.1"/>
    </source>
</evidence>
<feature type="compositionally biased region" description="Basic and acidic residues" evidence="3">
    <location>
        <begin position="327"/>
        <end position="344"/>
    </location>
</feature>
<dbReference type="AlphaFoldDB" id="A0AAP5IFI1"/>
<dbReference type="Gene3D" id="3.40.50.300">
    <property type="entry name" value="P-loop containing nucleotide triphosphate hydrolases"/>
    <property type="match status" value="1"/>
</dbReference>
<protein>
    <submittedName>
        <fullName evidence="5">Bifunctional DNA primase/polymerase</fullName>
    </submittedName>
</protein>
<feature type="domain" description="SF3 helicase" evidence="4">
    <location>
        <begin position="510"/>
        <end position="678"/>
    </location>
</feature>
<keyword evidence="2" id="KW-0067">ATP-binding</keyword>
<dbReference type="InterPro" id="IPR015330">
    <property type="entry name" value="DNA_primase/pol_bifunc_N"/>
</dbReference>
<dbReference type="Proteomes" id="UP000667802">
    <property type="component" value="Unassembled WGS sequence"/>
</dbReference>
<dbReference type="Pfam" id="PF08706">
    <property type="entry name" value="D5_N"/>
    <property type="match status" value="1"/>
</dbReference>
<dbReference type="InterPro" id="IPR045455">
    <property type="entry name" value="NrS-1_pol-like_helicase"/>
</dbReference>
<keyword evidence="6" id="KW-1185">Reference proteome</keyword>
<name>A0AAP5IFI1_9CYAN</name>
<feature type="compositionally biased region" description="Basic and acidic residues" evidence="3">
    <location>
        <begin position="866"/>
        <end position="885"/>
    </location>
</feature>
<dbReference type="CDD" id="cd04859">
    <property type="entry name" value="Prim_Pol"/>
    <property type="match status" value="1"/>
</dbReference>
<proteinExistence type="predicted"/>
<sequence length="1032" mass="114913">MHTITTTISSSLFSTDALIRGLDDLPAAWALTPVRGNKAPYREGWQTEDPLTHPQLMQIIRNDDTCQGYGLRTGEASGGILAVDVDGQAAQQLLLELAGDAGIPDTVCFTSGKPGRCQYLFQIPADHWPGIRTRKIDTGVKDEHGKPQKLELRWNGLQSVLPPSVHPDTGQYYWIQSPLDTGVATCPPWLLVLVLEEIAQTPPKPFCSPSTPSFDYRYWSTVDWALSYLAALDPSRADDYDTWLAVGMALKSADESLLADWDTWSRQSAKYKPGECDRKWASFKRMGIGLGSLAHLAKQDGWTSPLRQHTPPTREQTKPRQTAPPTDHVRQRPEGQPSPDDHPTDGTPLPIGNVPDTAAPDVTFLQQALNYLYGDKPWISASGKLYYFTGTYYKHSPDALEIPRISSFCNTFAVADKKGRITFPYAKPGKVDEVLKWIKYRVMVNPDLLNPPGLNCTNGVLQLVWEKDTFTETLIPHDPSLYYTYEPLATYDPQADPTDCDRLLECLDPPQREIFLRVIGASLDLRMVRRKRGRMVRGLLLKGNGNNGKDALREVVRLMYGKQGVTSCDLMDFKAYDEGRKFPLSRLQLSRVNWSSENSCYSSLDKLQSIKKFLTGEPLSCESKGKDEWEFEPEAVGLFNINDIPHMRGTLEAIESRWSILCFSKTYKPNPDPAKGELLADPRFKYDPDFLQHSVLPAFLNRVLASLRALMAEGIDYEPTRQALQDIQRENSHLFQFCQDMGLEEQPGSILTAGSLWDLLEEWYEQTGTLSYEETSTGKQKAQWIDQVGKNDPNVKGANQVIARFLPLFPKAKRVTLPKSGGGKAQQGIMGIGFKKSPSPSPESVTQFGGEFTQASPTPSPTVSLLDKDFHPLHPDSEQPAEKKAAQSGYAASSAITTPEIKIKEQPLAASEPEHLGVVGEKSDDAGISLGEGVGDELGDEPQKVGDGTANDSTLTPLSSHNVWLCTLHPGAAVLFQHEEVSGWQPGHLHQIVKKEGIFVYAIVRKPVRRRGQWHDHDYRISREDWLRPSPA</sequence>
<organism evidence="5 6">
    <name type="scientific">Aetokthonos hydrillicola Thurmond2011</name>
    <dbReference type="NCBI Taxonomy" id="2712845"/>
    <lineage>
        <taxon>Bacteria</taxon>
        <taxon>Bacillati</taxon>
        <taxon>Cyanobacteriota</taxon>
        <taxon>Cyanophyceae</taxon>
        <taxon>Nostocales</taxon>
        <taxon>Hapalosiphonaceae</taxon>
        <taxon>Aetokthonos</taxon>
    </lineage>
</organism>
<dbReference type="Pfam" id="PF08707">
    <property type="entry name" value="PriCT_2"/>
    <property type="match status" value="1"/>
</dbReference>
<dbReference type="InterPro" id="IPR027417">
    <property type="entry name" value="P-loop_NTPase"/>
</dbReference>
<dbReference type="InterPro" id="IPR014818">
    <property type="entry name" value="Phage/plasmid_primase_P4_C"/>
</dbReference>
<evidence type="ECO:0000256" key="3">
    <source>
        <dbReference type="SAM" id="MobiDB-lite"/>
    </source>
</evidence>
<dbReference type="RefSeq" id="WP_310834489.1">
    <property type="nucleotide sequence ID" value="NZ_JAALHA020000037.1"/>
</dbReference>
<evidence type="ECO:0000256" key="2">
    <source>
        <dbReference type="ARBA" id="ARBA00022840"/>
    </source>
</evidence>
<feature type="compositionally biased region" description="Polar residues" evidence="3">
    <location>
        <begin position="842"/>
        <end position="863"/>
    </location>
</feature>
<dbReference type="GO" id="GO:0016817">
    <property type="term" value="F:hydrolase activity, acting on acid anhydrides"/>
    <property type="evidence" value="ECO:0007669"/>
    <property type="project" value="InterPro"/>
</dbReference>
<dbReference type="InterPro" id="IPR014015">
    <property type="entry name" value="Helicase_SF3_DNA-vir"/>
</dbReference>
<dbReference type="EMBL" id="JAALHA020000037">
    <property type="protein sequence ID" value="MDR9900670.1"/>
    <property type="molecule type" value="Genomic_DNA"/>
</dbReference>
<evidence type="ECO:0000313" key="6">
    <source>
        <dbReference type="Proteomes" id="UP000667802"/>
    </source>
</evidence>
<evidence type="ECO:0000256" key="1">
    <source>
        <dbReference type="ARBA" id="ARBA00022741"/>
    </source>
</evidence>
<feature type="region of interest" description="Disordered" evidence="3">
    <location>
        <begin position="301"/>
        <end position="355"/>
    </location>
</feature>
<keyword evidence="1" id="KW-0547">Nucleotide-binding</keyword>
<comment type="caution">
    <text evidence="5">The sequence shown here is derived from an EMBL/GenBank/DDBJ whole genome shotgun (WGS) entry which is preliminary data.</text>
</comment>
<reference evidence="6" key="1">
    <citation type="journal article" date="2021" name="Science">
        <title>Hunting the eagle killer: A cyanobacterial neurotoxin causes vacuolar myelinopathy.</title>
        <authorList>
            <person name="Breinlinger S."/>
            <person name="Phillips T.J."/>
            <person name="Haram B.N."/>
            <person name="Mares J."/>
            <person name="Martinez Yerena J.A."/>
            <person name="Hrouzek P."/>
            <person name="Sobotka R."/>
            <person name="Henderson W.M."/>
            <person name="Schmieder P."/>
            <person name="Williams S.M."/>
            <person name="Lauderdale J.D."/>
            <person name="Wilde H.D."/>
            <person name="Gerrin W."/>
            <person name="Kust A."/>
            <person name="Washington J.W."/>
            <person name="Wagner C."/>
            <person name="Geier B."/>
            <person name="Liebeke M."/>
            <person name="Enke H."/>
            <person name="Niedermeyer T.H.J."/>
            <person name="Wilde S.B."/>
        </authorList>
    </citation>
    <scope>NUCLEOTIDE SEQUENCE [LARGE SCALE GENOMIC DNA]</scope>
    <source>
        <strain evidence="6">Thurmond2011</strain>
    </source>
</reference>
<dbReference type="InterPro" id="IPR014819">
    <property type="entry name" value="PriCT_2"/>
</dbReference>